<feature type="transmembrane region" description="Helical" evidence="1">
    <location>
        <begin position="61"/>
        <end position="85"/>
    </location>
</feature>
<keyword evidence="1" id="KW-1133">Transmembrane helix</keyword>
<keyword evidence="1" id="KW-0812">Transmembrane</keyword>
<dbReference type="RefSeq" id="XP_026283343.1">
    <property type="nucleotide sequence ID" value="XM_026427558.2"/>
</dbReference>
<proteinExistence type="predicted"/>
<keyword evidence="1" id="KW-0472">Membrane</keyword>
<accession>A0A6J1SR99</accession>
<reference evidence="3 4" key="1">
    <citation type="submission" date="2025-04" db="UniProtKB">
        <authorList>
            <consortium name="RefSeq"/>
        </authorList>
    </citation>
    <scope>IDENTIFICATION</scope>
    <source>
        <tissue evidence="3 4">Whole organism</tissue>
    </source>
</reference>
<name>A0A6J1SR99_FRAOC</name>
<dbReference type="Proteomes" id="UP000504606">
    <property type="component" value="Unplaced"/>
</dbReference>
<keyword evidence="2" id="KW-1185">Reference proteome</keyword>
<evidence type="ECO:0000313" key="3">
    <source>
        <dbReference type="RefSeq" id="XP_026283343.1"/>
    </source>
</evidence>
<evidence type="ECO:0000256" key="1">
    <source>
        <dbReference type="SAM" id="Phobius"/>
    </source>
</evidence>
<dbReference type="AlphaFoldDB" id="A0A6J1SR99"/>
<gene>
    <name evidence="3 4" type="primary">LOC113209839</name>
</gene>
<sequence length="107" mass="12106">MEFSELLFDADSDDYLVDDSPSDLVREALEGGVVDDGYEDEDAPEPIGAVRVRKWQLTVPVVLASVCILAAFLAFAVTCVLRVLVPRRPRRARRWRGFQNLDRLRSL</sequence>
<protein>
    <submittedName>
        <fullName evidence="3 4">Uncharacterized protein LOC113209839</fullName>
    </submittedName>
</protein>
<evidence type="ECO:0000313" key="4">
    <source>
        <dbReference type="RefSeq" id="XP_052125270.1"/>
    </source>
</evidence>
<evidence type="ECO:0000313" key="2">
    <source>
        <dbReference type="Proteomes" id="UP000504606"/>
    </source>
</evidence>
<dbReference type="KEGG" id="foc:113209839"/>
<dbReference type="GeneID" id="113209839"/>
<organism evidence="2 3">
    <name type="scientific">Frankliniella occidentalis</name>
    <name type="common">Western flower thrips</name>
    <name type="synonym">Euthrips occidentalis</name>
    <dbReference type="NCBI Taxonomy" id="133901"/>
    <lineage>
        <taxon>Eukaryota</taxon>
        <taxon>Metazoa</taxon>
        <taxon>Ecdysozoa</taxon>
        <taxon>Arthropoda</taxon>
        <taxon>Hexapoda</taxon>
        <taxon>Insecta</taxon>
        <taxon>Pterygota</taxon>
        <taxon>Neoptera</taxon>
        <taxon>Paraneoptera</taxon>
        <taxon>Thysanoptera</taxon>
        <taxon>Terebrantia</taxon>
        <taxon>Thripoidea</taxon>
        <taxon>Thripidae</taxon>
        <taxon>Frankliniella</taxon>
    </lineage>
</organism>
<dbReference type="RefSeq" id="XP_052125270.1">
    <property type="nucleotide sequence ID" value="XM_052269310.1"/>
</dbReference>